<organism evidence="1 2">
    <name type="scientific">Odinarchaeota yellowstonii (strain LCB_4)</name>
    <dbReference type="NCBI Taxonomy" id="1841599"/>
    <lineage>
        <taxon>Archaea</taxon>
        <taxon>Promethearchaeati</taxon>
        <taxon>Candidatus Odinarchaeota</taxon>
        <taxon>Candidatus Odinarchaeia</taxon>
        <taxon>Candidatus Odinarchaeales</taxon>
        <taxon>Candidatus Odinarchaeaceae</taxon>
        <taxon>Candidatus Odinarchaeum</taxon>
    </lineage>
</organism>
<gene>
    <name evidence="1" type="ORF">OdinLCB4_007080</name>
</gene>
<evidence type="ECO:0000313" key="1">
    <source>
        <dbReference type="EMBL" id="WEU40225.1"/>
    </source>
</evidence>
<dbReference type="AlphaFoldDB" id="A0AAF0IBC1"/>
<dbReference type="Proteomes" id="UP000186851">
    <property type="component" value="Chromosome"/>
</dbReference>
<dbReference type="KEGG" id="oyw:OdinLCB4_007080"/>
<sequence>MKKEDHEKKEYILYITEGDHGFIENLIKEEEFFKKLSTVKIFMLAVALGFYYGTPLELTGKKKDYTRAEYLSDDYLALLYAVASCKGGIDVITDKTMVFKIAQEYARGGLAYLRNIRDQIPFGHLTKHIERIFYQIREKIV</sequence>
<name>A0AAF0IBC1_ODILC</name>
<proteinExistence type="predicted"/>
<dbReference type="EMBL" id="CP091871">
    <property type="protein sequence ID" value="WEU40225.1"/>
    <property type="molecule type" value="Genomic_DNA"/>
</dbReference>
<protein>
    <submittedName>
        <fullName evidence="1">Uncharacterized protein</fullName>
    </submittedName>
</protein>
<evidence type="ECO:0000313" key="2">
    <source>
        <dbReference type="Proteomes" id="UP000186851"/>
    </source>
</evidence>
<reference evidence="1" key="1">
    <citation type="journal article" date="2017" name="Nature">
        <title>Asgard archaea illuminate the origin of eukaryotic cellular complexity.</title>
        <authorList>
            <person name="Zaremba-Niedzwiedzka K."/>
            <person name="Caceres E.F."/>
            <person name="Saw J.H."/>
            <person name="Backstrom D."/>
            <person name="Juzokaite L."/>
            <person name="Vancaester E."/>
            <person name="Seitz K.W."/>
            <person name="Anantharaman K."/>
            <person name="Starnawski P."/>
            <person name="Kjeldsen K.U."/>
            <person name="Scott M.B."/>
            <person name="Nunoura T."/>
            <person name="Banfield J.F."/>
            <person name="Schramm A."/>
            <person name="Baker B.J."/>
            <person name="Spang A."/>
            <person name="Ettema T.J.G."/>
        </authorList>
    </citation>
    <scope>NUCLEOTIDE SEQUENCE</scope>
    <source>
        <strain evidence="1">LCB_4</strain>
    </source>
</reference>
<accession>A0AAF0IBC1</accession>
<reference evidence="1" key="2">
    <citation type="journal article" date="2022" name="Nat. Microbiol.">
        <title>A closed Candidatus Odinarchaeum chromosome exposes Asgard archaeal viruses.</title>
        <authorList>
            <person name="Tamarit D."/>
            <person name="Caceres E.F."/>
            <person name="Krupovic M."/>
            <person name="Nijland R."/>
            <person name="Eme L."/>
            <person name="Robinson N.P."/>
            <person name="Ettema T.J.G."/>
        </authorList>
    </citation>
    <scope>NUCLEOTIDE SEQUENCE</scope>
    <source>
        <strain evidence="1">LCB_4</strain>
    </source>
</reference>